<name>A0AAW6TXP3_9BACT</name>
<organism evidence="4 5">
    <name type="scientific">Anaerobaca lacustris</name>
    <dbReference type="NCBI Taxonomy" id="3044600"/>
    <lineage>
        <taxon>Bacteria</taxon>
        <taxon>Pseudomonadati</taxon>
        <taxon>Planctomycetota</taxon>
        <taxon>Phycisphaerae</taxon>
        <taxon>Sedimentisphaerales</taxon>
        <taxon>Anaerobacaceae</taxon>
        <taxon>Anaerobaca</taxon>
    </lineage>
</organism>
<evidence type="ECO:0000259" key="3">
    <source>
        <dbReference type="PROSITE" id="PS51677"/>
    </source>
</evidence>
<dbReference type="PANTHER" id="PTHR10587">
    <property type="entry name" value="GLYCOSYL TRANSFERASE-RELATED"/>
    <property type="match status" value="1"/>
</dbReference>
<dbReference type="Gene3D" id="3.20.20.370">
    <property type="entry name" value="Glycoside hydrolase/deacetylase"/>
    <property type="match status" value="1"/>
</dbReference>
<dbReference type="EMBL" id="JASCXX010000003">
    <property type="protein sequence ID" value="MDI6448231.1"/>
    <property type="molecule type" value="Genomic_DNA"/>
</dbReference>
<evidence type="ECO:0000256" key="2">
    <source>
        <dbReference type="ARBA" id="ARBA00022801"/>
    </source>
</evidence>
<dbReference type="SUPFAM" id="SSF88713">
    <property type="entry name" value="Glycoside hydrolase/deacetylase"/>
    <property type="match status" value="1"/>
</dbReference>
<dbReference type="GO" id="GO:0046872">
    <property type="term" value="F:metal ion binding"/>
    <property type="evidence" value="ECO:0007669"/>
    <property type="project" value="UniProtKB-KW"/>
</dbReference>
<dbReference type="PROSITE" id="PS51677">
    <property type="entry name" value="NODB"/>
    <property type="match status" value="1"/>
</dbReference>
<dbReference type="PROSITE" id="PS51257">
    <property type="entry name" value="PROKAR_LIPOPROTEIN"/>
    <property type="match status" value="1"/>
</dbReference>
<evidence type="ECO:0000313" key="4">
    <source>
        <dbReference type="EMBL" id="MDI6448231.1"/>
    </source>
</evidence>
<keyword evidence="5" id="KW-1185">Reference proteome</keyword>
<keyword evidence="1" id="KW-0479">Metal-binding</keyword>
<evidence type="ECO:0000256" key="1">
    <source>
        <dbReference type="ARBA" id="ARBA00022723"/>
    </source>
</evidence>
<feature type="domain" description="NodB homology" evidence="3">
    <location>
        <begin position="62"/>
        <end position="292"/>
    </location>
</feature>
<dbReference type="GO" id="GO:0016020">
    <property type="term" value="C:membrane"/>
    <property type="evidence" value="ECO:0007669"/>
    <property type="project" value="TreeGrafter"/>
</dbReference>
<gene>
    <name evidence="4" type="ORF">QJ522_04175</name>
</gene>
<proteinExistence type="predicted"/>
<dbReference type="GO" id="GO:0005975">
    <property type="term" value="P:carbohydrate metabolic process"/>
    <property type="evidence" value="ECO:0007669"/>
    <property type="project" value="InterPro"/>
</dbReference>
<reference evidence="4" key="1">
    <citation type="submission" date="2023-05" db="EMBL/GenBank/DDBJ databases">
        <title>Anaerotaeda fermentans gen. nov., sp. nov., a novel anaerobic planctomycete of the new family within the order Sedimentisphaerales isolated from Taman Peninsula, Russia.</title>
        <authorList>
            <person name="Khomyakova M.A."/>
            <person name="Merkel A.Y."/>
            <person name="Slobodkin A.I."/>
        </authorList>
    </citation>
    <scope>NUCLEOTIDE SEQUENCE</scope>
    <source>
        <strain evidence="4">M17dextr</strain>
    </source>
</reference>
<comment type="caution">
    <text evidence="4">The sequence shown here is derived from an EMBL/GenBank/DDBJ whole genome shotgun (WGS) entry which is preliminary data.</text>
</comment>
<dbReference type="PROSITE" id="PS51318">
    <property type="entry name" value="TAT"/>
    <property type="match status" value="1"/>
</dbReference>
<dbReference type="RefSeq" id="WP_349243637.1">
    <property type="nucleotide sequence ID" value="NZ_JASCXX010000003.1"/>
</dbReference>
<dbReference type="PANTHER" id="PTHR10587:SF133">
    <property type="entry name" value="CHITIN DEACETYLASE 1-RELATED"/>
    <property type="match status" value="1"/>
</dbReference>
<dbReference type="EC" id="3.-.-.-" evidence="4"/>
<dbReference type="InterPro" id="IPR002509">
    <property type="entry name" value="NODB_dom"/>
</dbReference>
<dbReference type="InterPro" id="IPR050248">
    <property type="entry name" value="Polysacc_deacetylase_ArnD"/>
</dbReference>
<dbReference type="InterPro" id="IPR006311">
    <property type="entry name" value="TAT_signal"/>
</dbReference>
<dbReference type="InterPro" id="IPR011330">
    <property type="entry name" value="Glyco_hydro/deAcase_b/a-brl"/>
</dbReference>
<keyword evidence="2 4" id="KW-0378">Hydrolase</keyword>
<protein>
    <submittedName>
        <fullName evidence="4">Polysaccharide deacetylase family protein</fullName>
        <ecNumber evidence="4">3.-.-.-</ecNumber>
    </submittedName>
</protein>
<dbReference type="Proteomes" id="UP001431776">
    <property type="component" value="Unassembled WGS sequence"/>
</dbReference>
<evidence type="ECO:0000313" key="5">
    <source>
        <dbReference type="Proteomes" id="UP001431776"/>
    </source>
</evidence>
<accession>A0AAW6TXP3</accession>
<dbReference type="CDD" id="cd10967">
    <property type="entry name" value="CE4_GLA_like_6s"/>
    <property type="match status" value="1"/>
</dbReference>
<sequence>MSRCGGVTRRDALRTAVASGLLLAVGGGCGSRDTRTSTVTAHPYAAAARRSDAFAWPEGKRAAVSLTFDDARPSQALTGIPLLDHYGVKGTFFVSPGPLQTHLPAWKQALANGHEIGNHSLHHPCTGNFAFARDKALEDYTLNQMERELREANRVIESALGVRPTTFAYPCGQKFVGRGRHLRSYVPLVARMFEAGRGWMDEAANDPAFCDPAQLLGMELDGLDFQAPRKLIDSAVANGSWLVFAGHEIGEGGRQTTRIDTLEAICRYAQDPNHGIWIDTVQTIVRYVRETR</sequence>
<dbReference type="GO" id="GO:0016810">
    <property type="term" value="F:hydrolase activity, acting on carbon-nitrogen (but not peptide) bonds"/>
    <property type="evidence" value="ECO:0007669"/>
    <property type="project" value="InterPro"/>
</dbReference>
<dbReference type="Pfam" id="PF01522">
    <property type="entry name" value="Polysacc_deac_1"/>
    <property type="match status" value="1"/>
</dbReference>
<dbReference type="AlphaFoldDB" id="A0AAW6TXP3"/>